<evidence type="ECO:0000313" key="4">
    <source>
        <dbReference type="EMBL" id="QJW92227.1"/>
    </source>
</evidence>
<evidence type="ECO:0000256" key="1">
    <source>
        <dbReference type="ARBA" id="ARBA00022801"/>
    </source>
</evidence>
<dbReference type="InterPro" id="IPR036514">
    <property type="entry name" value="SGNH_hydro_sf"/>
</dbReference>
<dbReference type="InterPro" id="IPR051172">
    <property type="entry name" value="Chlamydia_OmcB"/>
</dbReference>
<reference evidence="4 5" key="1">
    <citation type="submission" date="2020-05" db="EMBL/GenBank/DDBJ databases">
        <title>Genome sequencing of Spirosoma sp. TS118.</title>
        <authorList>
            <person name="Lee J.-H."/>
            <person name="Jeong S."/>
            <person name="Zhao L."/>
            <person name="Jung J.-H."/>
            <person name="Kim M.-K."/>
            <person name="Lim S."/>
        </authorList>
    </citation>
    <scope>NUCLEOTIDE SEQUENCE [LARGE SCALE GENOMIC DNA]</scope>
    <source>
        <strain evidence="4 5">TS118</strain>
    </source>
</reference>
<name>A0A6M5YDX5_9BACT</name>
<evidence type="ECO:0000259" key="3">
    <source>
        <dbReference type="PROSITE" id="PS50853"/>
    </source>
</evidence>
<dbReference type="AlphaFoldDB" id="A0A6M5YDX5"/>
<dbReference type="GO" id="GO:0016788">
    <property type="term" value="F:hydrolase activity, acting on ester bonds"/>
    <property type="evidence" value="ECO:0007669"/>
    <property type="project" value="UniProtKB-ARBA"/>
</dbReference>
<dbReference type="PROSITE" id="PS50853">
    <property type="entry name" value="FN3"/>
    <property type="match status" value="1"/>
</dbReference>
<dbReference type="Gene3D" id="3.40.50.1110">
    <property type="entry name" value="SGNH hydrolase"/>
    <property type="match status" value="1"/>
</dbReference>
<keyword evidence="5" id="KW-1185">Reference proteome</keyword>
<dbReference type="CDD" id="cd00063">
    <property type="entry name" value="FN3"/>
    <property type="match status" value="1"/>
</dbReference>
<feature type="region of interest" description="Disordered" evidence="2">
    <location>
        <begin position="931"/>
        <end position="963"/>
    </location>
</feature>
<dbReference type="InterPro" id="IPR003961">
    <property type="entry name" value="FN3_dom"/>
</dbReference>
<dbReference type="KEGG" id="stae:HNV11_05460"/>
<protein>
    <submittedName>
        <fullName evidence="4">DUF11 domain-containing protein</fullName>
    </submittedName>
</protein>
<sequence length="963" mass="102997">MVFQRTLFNEASVLVACMAPSGATVVEARFVPLVVGQGNVTAWTPLDRLPASSAFRGMVAVTSGWYRLDVRAKADTTVLDVAHVNRVGVGEVFIIAGQSNVFGGFERVPSAEEDRVSCIDFRQDSLSEQLLPLQFSHVSYGTSIGPSQPPHLWGILGDRLVRKLNVPILFLGAALGGTSSEQWRRSAEGNIGPTPNDAVYRRLGAVLLHYVTRTGARAVLWHQGESDLSTSTQVYYDNIRYVIEKSRQQLGLAPLPWVMSRVSYINNQTNPSIIAAQNRLIAEVPYVFPGPATDSITGPENRPDGIHLQGPGLYRFVRTWEQSLDDNFFFNATPFTPADESSLLTSGYTLPIIRRPGESLAIASLRAVPVEADNQYFAQFIRADNSTTVYESARGTANPLAVTIPGNMPNGQYQFRTLTTHPATTGTLSEPFKVDQSAPPTSSIPPIYQPVSGGTADPGLFRFGYRYETESHAFWAMVRADVPMEIRLERIDGGPFDKTDWQVAAPSSTLPDYTDFADFDHIRAYMPIANGVVGVEPGRYRLSVRRQGDTGSGFWFEMGLLNGRNILYFPMESVPPLPPVITLTQLSPTSPCPGSSFSVSFEVTESPVAPGNTFTVQLSDADGSFGNPTTIGSGSGSPLTATLPAGLPEATTYRLRIVASNPSVSSAPSPPFTTCSVSGRADLSLNMRLSNRTVAIDQPVTCTLTLTNSGPQAATGVVIKNLLPNGLTFVDALSGDIRAANGIVTINANAIANGATQLYVFRLKAAKSGTFATAVQITASQTPDPDSQPGSGTGDGQDDAVTVDLRTTDRDGPLITSPNPNQTPLPDLRDNQPPVDLAKSDLRLSLSVSSQILHQNDVTTVNVQVSNRGGALTDSVTVQTLLPTGWQVTNSSGLIIVGQTVTGTLTNISPNQSATLTFPVRVTGSGTLRSQIQSATKADPDSTPGNGYATGEDDEASLNVRSR</sequence>
<dbReference type="Pfam" id="PF03629">
    <property type="entry name" value="SASA"/>
    <property type="match status" value="1"/>
</dbReference>
<evidence type="ECO:0000256" key="2">
    <source>
        <dbReference type="SAM" id="MobiDB-lite"/>
    </source>
</evidence>
<dbReference type="Pfam" id="PF01345">
    <property type="entry name" value="DUF11"/>
    <property type="match status" value="2"/>
</dbReference>
<feature type="compositionally biased region" description="Polar residues" evidence="2">
    <location>
        <begin position="778"/>
        <end position="790"/>
    </location>
</feature>
<keyword evidence="1" id="KW-0378">Hydrolase</keyword>
<dbReference type="InterPro" id="IPR047589">
    <property type="entry name" value="DUF11_rpt"/>
</dbReference>
<dbReference type="PANTHER" id="PTHR34819">
    <property type="entry name" value="LARGE CYSTEINE-RICH PERIPLASMIC PROTEIN OMCB"/>
    <property type="match status" value="1"/>
</dbReference>
<dbReference type="EMBL" id="CP053435">
    <property type="protein sequence ID" value="QJW92227.1"/>
    <property type="molecule type" value="Genomic_DNA"/>
</dbReference>
<dbReference type="InterPro" id="IPR001434">
    <property type="entry name" value="OmcB-like_DUF11"/>
</dbReference>
<gene>
    <name evidence="4" type="ORF">HNV11_05460</name>
</gene>
<dbReference type="Proteomes" id="UP000502756">
    <property type="component" value="Chromosome"/>
</dbReference>
<accession>A0A6M5YDX5</accession>
<dbReference type="NCBIfam" id="TIGR01451">
    <property type="entry name" value="B_ant_repeat"/>
    <property type="match status" value="1"/>
</dbReference>
<dbReference type="SUPFAM" id="SSF49265">
    <property type="entry name" value="Fibronectin type III"/>
    <property type="match status" value="1"/>
</dbReference>
<dbReference type="InterPro" id="IPR013783">
    <property type="entry name" value="Ig-like_fold"/>
</dbReference>
<proteinExistence type="predicted"/>
<dbReference type="Gene3D" id="2.60.40.10">
    <property type="entry name" value="Immunoglobulins"/>
    <property type="match status" value="2"/>
</dbReference>
<dbReference type="InterPro" id="IPR036116">
    <property type="entry name" value="FN3_sf"/>
</dbReference>
<evidence type="ECO:0000313" key="5">
    <source>
        <dbReference type="Proteomes" id="UP000502756"/>
    </source>
</evidence>
<feature type="domain" description="Fibronectin type-III" evidence="3">
    <location>
        <begin position="575"/>
        <end position="679"/>
    </location>
</feature>
<feature type="region of interest" description="Disordered" evidence="2">
    <location>
        <begin position="778"/>
        <end position="835"/>
    </location>
</feature>
<dbReference type="InterPro" id="IPR005181">
    <property type="entry name" value="SASA"/>
</dbReference>
<dbReference type="SUPFAM" id="SSF52266">
    <property type="entry name" value="SGNH hydrolase"/>
    <property type="match status" value="1"/>
</dbReference>
<organism evidence="4 5">
    <name type="scientific">Spirosoma taeanense</name>
    <dbReference type="NCBI Taxonomy" id="2735870"/>
    <lineage>
        <taxon>Bacteria</taxon>
        <taxon>Pseudomonadati</taxon>
        <taxon>Bacteroidota</taxon>
        <taxon>Cytophagia</taxon>
        <taxon>Cytophagales</taxon>
        <taxon>Cytophagaceae</taxon>
        <taxon>Spirosoma</taxon>
    </lineage>
</organism>